<sequence length="284" mass="32870">MEALQRIVELRGGVDTVDFELRRSFTWISYCLGSALCAVPIFPPPLFANPEAFPLAFNDEMQMQAWRTVKRFPKNTPFVFDISIQLHLLGLATTSEWCNQVNQRSLSNIYFETLRNVVAFQVDEPWIDALPSGKQKLEIALMLKVWSLGLPFFVWATVRHVRMKREDVVMRCDFDVLFCRVRESLESVGGYHSWPRGKNLEPVLATLFYCFESCDFNNPWKAWFMDTIQKIIEMLRLKTAEEFQKTLEYFPSTDGFRTASAELWRDLFEGGAAGTPTLTFSEAR</sequence>
<comment type="caution">
    <text evidence="1">The sequence shown here is derived from an EMBL/GenBank/DDBJ whole genome shotgun (WGS) entry which is preliminary data.</text>
</comment>
<dbReference type="AlphaFoldDB" id="A0A9P9EDC6"/>
<keyword evidence="2" id="KW-1185">Reference proteome</keyword>
<gene>
    <name evidence="1" type="ORF">B0J11DRAFT_171585</name>
</gene>
<reference evidence="1" key="1">
    <citation type="journal article" date="2021" name="Nat. Commun.">
        <title>Genetic determinants of endophytism in the Arabidopsis root mycobiome.</title>
        <authorList>
            <person name="Mesny F."/>
            <person name="Miyauchi S."/>
            <person name="Thiergart T."/>
            <person name="Pickel B."/>
            <person name="Atanasova L."/>
            <person name="Karlsson M."/>
            <person name="Huettel B."/>
            <person name="Barry K.W."/>
            <person name="Haridas S."/>
            <person name="Chen C."/>
            <person name="Bauer D."/>
            <person name="Andreopoulos W."/>
            <person name="Pangilinan J."/>
            <person name="LaButti K."/>
            <person name="Riley R."/>
            <person name="Lipzen A."/>
            <person name="Clum A."/>
            <person name="Drula E."/>
            <person name="Henrissat B."/>
            <person name="Kohler A."/>
            <person name="Grigoriev I.V."/>
            <person name="Martin F.M."/>
            <person name="Hacquard S."/>
        </authorList>
    </citation>
    <scope>NUCLEOTIDE SEQUENCE</scope>
    <source>
        <strain evidence="1">MPI-CAGE-CH-0243</strain>
    </source>
</reference>
<evidence type="ECO:0000313" key="2">
    <source>
        <dbReference type="Proteomes" id="UP000700596"/>
    </source>
</evidence>
<dbReference type="Proteomes" id="UP000700596">
    <property type="component" value="Unassembled WGS sequence"/>
</dbReference>
<proteinExistence type="predicted"/>
<dbReference type="OrthoDB" id="4158087at2759"/>
<protein>
    <submittedName>
        <fullName evidence="1">Uncharacterized protein</fullName>
    </submittedName>
</protein>
<name>A0A9P9EDC6_9PLEO</name>
<organism evidence="1 2">
    <name type="scientific">Dendryphion nanum</name>
    <dbReference type="NCBI Taxonomy" id="256645"/>
    <lineage>
        <taxon>Eukaryota</taxon>
        <taxon>Fungi</taxon>
        <taxon>Dikarya</taxon>
        <taxon>Ascomycota</taxon>
        <taxon>Pezizomycotina</taxon>
        <taxon>Dothideomycetes</taxon>
        <taxon>Pleosporomycetidae</taxon>
        <taxon>Pleosporales</taxon>
        <taxon>Torulaceae</taxon>
        <taxon>Dendryphion</taxon>
    </lineage>
</organism>
<evidence type="ECO:0000313" key="1">
    <source>
        <dbReference type="EMBL" id="KAH7135820.1"/>
    </source>
</evidence>
<dbReference type="EMBL" id="JAGMWT010000002">
    <property type="protein sequence ID" value="KAH7135820.1"/>
    <property type="molecule type" value="Genomic_DNA"/>
</dbReference>
<accession>A0A9P9EDC6</accession>